<sequence length="247" mass="26722">MRIYNRLSILALAMHFSTATPIGAGRDITTDSGILHGSIDPSSPAVRQFLGVPFALPPTGARRWLPPTAFNNSSISINTTAFGPTCPQILLSTQLTPDVFSAKARNRTEFFPVEEFSEDCLTLNVWTPASTDGSKLPVLVWFFGRAILQGGAHSLANYRINIFGFPNAPGLADRNLGLLDQRAALEWVRTNISALGGDPGRIVACGKSSGAISVDFLHFLLPADPIVYESIMESGTHWFPQKSRHGT</sequence>
<evidence type="ECO:0000259" key="2">
    <source>
        <dbReference type="Pfam" id="PF00135"/>
    </source>
</evidence>
<organism evidence="3 4">
    <name type="scientific">Mycena metata</name>
    <dbReference type="NCBI Taxonomy" id="1033252"/>
    <lineage>
        <taxon>Eukaryota</taxon>
        <taxon>Fungi</taxon>
        <taxon>Dikarya</taxon>
        <taxon>Basidiomycota</taxon>
        <taxon>Agaricomycotina</taxon>
        <taxon>Agaricomycetes</taxon>
        <taxon>Agaricomycetidae</taxon>
        <taxon>Agaricales</taxon>
        <taxon>Marasmiineae</taxon>
        <taxon>Mycenaceae</taxon>
        <taxon>Mycena</taxon>
    </lineage>
</organism>
<keyword evidence="4" id="KW-1185">Reference proteome</keyword>
<dbReference type="GO" id="GO:0016787">
    <property type="term" value="F:hydrolase activity"/>
    <property type="evidence" value="ECO:0007669"/>
    <property type="project" value="UniProtKB-KW"/>
</dbReference>
<dbReference type="InterPro" id="IPR050309">
    <property type="entry name" value="Type-B_Carboxylest/Lipase"/>
</dbReference>
<dbReference type="InterPro" id="IPR029058">
    <property type="entry name" value="AB_hydrolase_fold"/>
</dbReference>
<evidence type="ECO:0000313" key="4">
    <source>
        <dbReference type="Proteomes" id="UP001215598"/>
    </source>
</evidence>
<feature type="signal peptide" evidence="1">
    <location>
        <begin position="1"/>
        <end position="19"/>
    </location>
</feature>
<evidence type="ECO:0000313" key="3">
    <source>
        <dbReference type="EMBL" id="KAJ7724095.1"/>
    </source>
</evidence>
<protein>
    <submittedName>
        <fullName evidence="3">Alpha/Beta hydrolase protein</fullName>
    </submittedName>
</protein>
<proteinExistence type="predicted"/>
<dbReference type="AlphaFoldDB" id="A0AAD7HMK0"/>
<dbReference type="Proteomes" id="UP001215598">
    <property type="component" value="Unassembled WGS sequence"/>
</dbReference>
<dbReference type="InterPro" id="IPR002018">
    <property type="entry name" value="CarbesteraseB"/>
</dbReference>
<dbReference type="PANTHER" id="PTHR11559">
    <property type="entry name" value="CARBOXYLESTERASE"/>
    <property type="match status" value="1"/>
</dbReference>
<dbReference type="Gene3D" id="3.40.50.1820">
    <property type="entry name" value="alpha/beta hydrolase"/>
    <property type="match status" value="1"/>
</dbReference>
<keyword evidence="1" id="KW-0732">Signal</keyword>
<keyword evidence="3" id="KW-0378">Hydrolase</keyword>
<dbReference type="InterPro" id="IPR019819">
    <property type="entry name" value="Carboxylesterase_B_CS"/>
</dbReference>
<comment type="caution">
    <text evidence="3">The sequence shown here is derived from an EMBL/GenBank/DDBJ whole genome shotgun (WGS) entry which is preliminary data.</text>
</comment>
<feature type="domain" description="Carboxylesterase type B" evidence="2">
    <location>
        <begin position="28"/>
        <end position="238"/>
    </location>
</feature>
<dbReference type="SUPFAM" id="SSF53474">
    <property type="entry name" value="alpha/beta-Hydrolases"/>
    <property type="match status" value="1"/>
</dbReference>
<accession>A0AAD7HMK0</accession>
<evidence type="ECO:0000256" key="1">
    <source>
        <dbReference type="SAM" id="SignalP"/>
    </source>
</evidence>
<dbReference type="EMBL" id="JARKIB010000205">
    <property type="protein sequence ID" value="KAJ7724095.1"/>
    <property type="molecule type" value="Genomic_DNA"/>
</dbReference>
<reference evidence="3" key="1">
    <citation type="submission" date="2023-03" db="EMBL/GenBank/DDBJ databases">
        <title>Massive genome expansion in bonnet fungi (Mycena s.s.) driven by repeated elements and novel gene families across ecological guilds.</title>
        <authorList>
            <consortium name="Lawrence Berkeley National Laboratory"/>
            <person name="Harder C.B."/>
            <person name="Miyauchi S."/>
            <person name="Viragh M."/>
            <person name="Kuo A."/>
            <person name="Thoen E."/>
            <person name="Andreopoulos B."/>
            <person name="Lu D."/>
            <person name="Skrede I."/>
            <person name="Drula E."/>
            <person name="Henrissat B."/>
            <person name="Morin E."/>
            <person name="Kohler A."/>
            <person name="Barry K."/>
            <person name="LaButti K."/>
            <person name="Morin E."/>
            <person name="Salamov A."/>
            <person name="Lipzen A."/>
            <person name="Mereny Z."/>
            <person name="Hegedus B."/>
            <person name="Baldrian P."/>
            <person name="Stursova M."/>
            <person name="Weitz H."/>
            <person name="Taylor A."/>
            <person name="Grigoriev I.V."/>
            <person name="Nagy L.G."/>
            <person name="Martin F."/>
            <person name="Kauserud H."/>
        </authorList>
    </citation>
    <scope>NUCLEOTIDE SEQUENCE</scope>
    <source>
        <strain evidence="3">CBHHK182m</strain>
    </source>
</reference>
<name>A0AAD7HMK0_9AGAR</name>
<feature type="chain" id="PRO_5042132904" evidence="1">
    <location>
        <begin position="20"/>
        <end position="247"/>
    </location>
</feature>
<dbReference type="Pfam" id="PF00135">
    <property type="entry name" value="COesterase"/>
    <property type="match status" value="1"/>
</dbReference>
<dbReference type="PROSITE" id="PS00941">
    <property type="entry name" value="CARBOXYLESTERASE_B_2"/>
    <property type="match status" value="1"/>
</dbReference>
<gene>
    <name evidence="3" type="ORF">B0H16DRAFT_1786390</name>
</gene>